<dbReference type="AlphaFoldDB" id="A0A9X9LQR1"/>
<dbReference type="Proteomes" id="UP000269945">
    <property type="component" value="Unassembled WGS sequence"/>
</dbReference>
<organism evidence="2 3">
    <name type="scientific">Gulo gulo</name>
    <name type="common">Wolverine</name>
    <name type="synonym">Gluton</name>
    <dbReference type="NCBI Taxonomy" id="48420"/>
    <lineage>
        <taxon>Eukaryota</taxon>
        <taxon>Metazoa</taxon>
        <taxon>Chordata</taxon>
        <taxon>Craniata</taxon>
        <taxon>Vertebrata</taxon>
        <taxon>Euteleostomi</taxon>
        <taxon>Mammalia</taxon>
        <taxon>Eutheria</taxon>
        <taxon>Laurasiatheria</taxon>
        <taxon>Carnivora</taxon>
        <taxon>Caniformia</taxon>
        <taxon>Musteloidea</taxon>
        <taxon>Mustelidae</taxon>
        <taxon>Guloninae</taxon>
        <taxon>Gulo</taxon>
    </lineage>
</organism>
<evidence type="ECO:0000313" key="3">
    <source>
        <dbReference type="Proteomes" id="UP000269945"/>
    </source>
</evidence>
<reference evidence="2 3" key="1">
    <citation type="submission" date="2018-10" db="EMBL/GenBank/DDBJ databases">
        <authorList>
            <person name="Ekblom R."/>
            <person name="Jareborg N."/>
        </authorList>
    </citation>
    <scope>NUCLEOTIDE SEQUENCE [LARGE SCALE GENOMIC DNA]</scope>
    <source>
        <tissue evidence="2">Muscle</tissue>
    </source>
</reference>
<sequence length="46" mass="5091">MNSGSSRCEESPLPPLAWGRCRVHPQDNQDISEPHCGSKKSQQLKA</sequence>
<accession>A0A9X9LQR1</accession>
<feature type="region of interest" description="Disordered" evidence="1">
    <location>
        <begin position="1"/>
        <end position="46"/>
    </location>
</feature>
<evidence type="ECO:0000256" key="1">
    <source>
        <dbReference type="SAM" id="MobiDB-lite"/>
    </source>
</evidence>
<keyword evidence="3" id="KW-1185">Reference proteome</keyword>
<comment type="caution">
    <text evidence="2">The sequence shown here is derived from an EMBL/GenBank/DDBJ whole genome shotgun (WGS) entry which is preliminary data.</text>
</comment>
<gene>
    <name evidence="2" type="ORF">BN2614_LOCUS1</name>
</gene>
<evidence type="ECO:0000313" key="2">
    <source>
        <dbReference type="EMBL" id="VCW79277.1"/>
    </source>
</evidence>
<dbReference type="EMBL" id="CYRY02011664">
    <property type="protein sequence ID" value="VCW79277.1"/>
    <property type="molecule type" value="Genomic_DNA"/>
</dbReference>
<name>A0A9X9LQR1_GULGU</name>
<protein>
    <submittedName>
        <fullName evidence="2">Uncharacterized protein</fullName>
    </submittedName>
</protein>
<proteinExistence type="predicted"/>